<dbReference type="SUPFAM" id="SSF55729">
    <property type="entry name" value="Acyl-CoA N-acyltransferases (Nat)"/>
    <property type="match status" value="2"/>
</dbReference>
<dbReference type="InterPro" id="IPR038740">
    <property type="entry name" value="BioF2-like_GNAT_dom"/>
</dbReference>
<dbReference type="PROSITE" id="PS51186">
    <property type="entry name" value="GNAT"/>
    <property type="match status" value="1"/>
</dbReference>
<organism evidence="2 3">
    <name type="scientific">Rhodovibrio sodomensis</name>
    <dbReference type="NCBI Taxonomy" id="1088"/>
    <lineage>
        <taxon>Bacteria</taxon>
        <taxon>Pseudomonadati</taxon>
        <taxon>Pseudomonadota</taxon>
        <taxon>Alphaproteobacteria</taxon>
        <taxon>Rhodospirillales</taxon>
        <taxon>Rhodovibrionaceae</taxon>
        <taxon>Rhodovibrio</taxon>
    </lineage>
</organism>
<evidence type="ECO:0000313" key="2">
    <source>
        <dbReference type="EMBL" id="MBK1670158.1"/>
    </source>
</evidence>
<dbReference type="PANTHER" id="PTHR36174">
    <property type="entry name" value="LIPID II:GLYCINE GLYCYLTRANSFERASE"/>
    <property type="match status" value="1"/>
</dbReference>
<dbReference type="EMBL" id="NRRL01000077">
    <property type="protein sequence ID" value="MBK1670158.1"/>
    <property type="molecule type" value="Genomic_DNA"/>
</dbReference>
<dbReference type="Pfam" id="PF13480">
    <property type="entry name" value="Acetyltransf_6"/>
    <property type="match status" value="1"/>
</dbReference>
<accession>A0ABS1DKX2</accession>
<feature type="domain" description="N-acetyltransferase" evidence="1">
    <location>
        <begin position="164"/>
        <end position="337"/>
    </location>
</feature>
<sequence length="351" mass="39063">MNVTVKATISVRILDPQEEATDAWDGFVASHEAGAIFHTADWGRAVGRALGHRPYVLLAERAGEIVGGVPLTHVRSRLFDNALVSNGFAVEAGPLARDSEVGKELDQAAVALGERLNVDFVEYRLRTRRNTDWAARADLYATFSKELAGDDETNMKAIPRKQRAMVRKGIANGLESHVTQDVAPLYEIYAESVRNLGTPVFTRRLFEELKRTFGDRCELLIITHDGTPVAGVMSFYDGETVRPYYGGGTAAARDLAANDFMYWEVMRRARERGCAEFDFGRSKVGTGPYNFKKNWGFTPVPLVYEYRLINADQVPETNPSNPKFRRAIAIWKRLPLPVTKVLGPVISRGLA</sequence>
<evidence type="ECO:0000259" key="1">
    <source>
        <dbReference type="PROSITE" id="PS51186"/>
    </source>
</evidence>
<dbReference type="InterPro" id="IPR050644">
    <property type="entry name" value="PG_Glycine_Bridge_Synth"/>
</dbReference>
<keyword evidence="3" id="KW-1185">Reference proteome</keyword>
<reference evidence="2 3" key="1">
    <citation type="journal article" date="2020" name="Microorganisms">
        <title>Osmotic Adaptation and Compatible Solute Biosynthesis of Phototrophic Bacteria as Revealed from Genome Analyses.</title>
        <authorList>
            <person name="Imhoff J.F."/>
            <person name="Rahn T."/>
            <person name="Kunzel S."/>
            <person name="Keller A."/>
            <person name="Neulinger S.C."/>
        </authorList>
    </citation>
    <scope>NUCLEOTIDE SEQUENCE [LARGE SCALE GENOMIC DNA]</scope>
    <source>
        <strain evidence="2 3">DSM 9895</strain>
    </source>
</reference>
<dbReference type="InterPro" id="IPR000182">
    <property type="entry name" value="GNAT_dom"/>
</dbReference>
<dbReference type="InterPro" id="IPR017469">
    <property type="entry name" value="PEP-CTERM_FemAB-rel"/>
</dbReference>
<comment type="caution">
    <text evidence="2">The sequence shown here is derived from an EMBL/GenBank/DDBJ whole genome shotgun (WGS) entry which is preliminary data.</text>
</comment>
<protein>
    <submittedName>
        <fullName evidence="2">Peptidoglycan bridge formation protein FemAB</fullName>
    </submittedName>
</protein>
<dbReference type="Proteomes" id="UP001296873">
    <property type="component" value="Unassembled WGS sequence"/>
</dbReference>
<dbReference type="PANTHER" id="PTHR36174:SF1">
    <property type="entry name" value="LIPID II:GLYCINE GLYCYLTRANSFERASE"/>
    <property type="match status" value="1"/>
</dbReference>
<dbReference type="NCBIfam" id="TIGR03019">
    <property type="entry name" value="pepcterm_femAB"/>
    <property type="match status" value="1"/>
</dbReference>
<proteinExistence type="predicted"/>
<name>A0ABS1DKX2_9PROT</name>
<dbReference type="Gene3D" id="3.40.630.30">
    <property type="match status" value="1"/>
</dbReference>
<gene>
    <name evidence="2" type="ORF">CKO28_19155</name>
</gene>
<evidence type="ECO:0000313" key="3">
    <source>
        <dbReference type="Proteomes" id="UP001296873"/>
    </source>
</evidence>
<dbReference type="InterPro" id="IPR016181">
    <property type="entry name" value="Acyl_CoA_acyltransferase"/>
</dbReference>